<feature type="compositionally biased region" description="Basic and acidic residues" evidence="5">
    <location>
        <begin position="132"/>
        <end position="143"/>
    </location>
</feature>
<dbReference type="OrthoDB" id="10264870at2759"/>
<accession>A0A9P6LZ68</accession>
<dbReference type="GO" id="GO:0006357">
    <property type="term" value="P:regulation of transcription by RNA polymerase II"/>
    <property type="evidence" value="ECO:0007669"/>
    <property type="project" value="TreeGrafter"/>
</dbReference>
<dbReference type="GO" id="GO:0005634">
    <property type="term" value="C:nucleus"/>
    <property type="evidence" value="ECO:0007669"/>
    <property type="project" value="UniProtKB-SubCell"/>
</dbReference>
<comment type="subcellular location">
    <subcellularLocation>
        <location evidence="1">Nucleus</location>
    </subcellularLocation>
</comment>
<evidence type="ECO:0000256" key="2">
    <source>
        <dbReference type="ARBA" id="ARBA00023015"/>
    </source>
</evidence>
<feature type="region of interest" description="Disordered" evidence="5">
    <location>
        <begin position="286"/>
        <end position="337"/>
    </location>
</feature>
<gene>
    <name evidence="6" type="ORF">BGZ65_002811</name>
</gene>
<evidence type="ECO:0000256" key="4">
    <source>
        <dbReference type="ARBA" id="ARBA00023242"/>
    </source>
</evidence>
<dbReference type="GO" id="GO:0003713">
    <property type="term" value="F:transcription coactivator activity"/>
    <property type="evidence" value="ECO:0007669"/>
    <property type="project" value="TreeGrafter"/>
</dbReference>
<evidence type="ECO:0000256" key="3">
    <source>
        <dbReference type="ARBA" id="ARBA00023163"/>
    </source>
</evidence>
<reference evidence="6" key="1">
    <citation type="journal article" date="2020" name="Fungal Divers.">
        <title>Resolving the Mortierellaceae phylogeny through synthesis of multi-gene phylogenetics and phylogenomics.</title>
        <authorList>
            <person name="Vandepol N."/>
            <person name="Liber J."/>
            <person name="Desiro A."/>
            <person name="Na H."/>
            <person name="Kennedy M."/>
            <person name="Barry K."/>
            <person name="Grigoriev I.V."/>
            <person name="Miller A.N."/>
            <person name="O'Donnell K."/>
            <person name="Stajich J.E."/>
            <person name="Bonito G."/>
        </authorList>
    </citation>
    <scope>NUCLEOTIDE SEQUENCE</scope>
    <source>
        <strain evidence="6">MES-2147</strain>
    </source>
</reference>
<evidence type="ECO:0000313" key="7">
    <source>
        <dbReference type="Proteomes" id="UP000749646"/>
    </source>
</evidence>
<evidence type="ECO:0008006" key="8">
    <source>
        <dbReference type="Google" id="ProtNLM"/>
    </source>
</evidence>
<dbReference type="PANTHER" id="PTHR21277">
    <property type="entry name" value="TRANSCRIPTIONAL ADAPTER 1"/>
    <property type="match status" value="1"/>
</dbReference>
<name>A0A9P6LZ68_9FUNG</name>
<keyword evidence="3" id="KW-0804">Transcription</keyword>
<dbReference type="AlphaFoldDB" id="A0A9P6LZ68"/>
<dbReference type="EMBL" id="JAAAHW010006696">
    <property type="protein sequence ID" value="KAF9956326.1"/>
    <property type="molecule type" value="Genomic_DNA"/>
</dbReference>
<feature type="region of interest" description="Disordered" evidence="5">
    <location>
        <begin position="112"/>
        <end position="143"/>
    </location>
</feature>
<dbReference type="PANTHER" id="PTHR21277:SF5">
    <property type="entry name" value="TRANSCRIPTIONAL ADAPTER 1"/>
    <property type="match status" value="1"/>
</dbReference>
<evidence type="ECO:0000313" key="6">
    <source>
        <dbReference type="EMBL" id="KAF9956326.1"/>
    </source>
</evidence>
<feature type="region of interest" description="Disordered" evidence="5">
    <location>
        <begin position="380"/>
        <end position="405"/>
    </location>
</feature>
<keyword evidence="2" id="KW-0805">Transcription regulation</keyword>
<evidence type="ECO:0000256" key="1">
    <source>
        <dbReference type="ARBA" id="ARBA00004123"/>
    </source>
</evidence>
<feature type="compositionally biased region" description="Low complexity" evidence="5">
    <location>
        <begin position="316"/>
        <end position="337"/>
    </location>
</feature>
<organism evidence="6 7">
    <name type="scientific">Modicella reniformis</name>
    <dbReference type="NCBI Taxonomy" id="1440133"/>
    <lineage>
        <taxon>Eukaryota</taxon>
        <taxon>Fungi</taxon>
        <taxon>Fungi incertae sedis</taxon>
        <taxon>Mucoromycota</taxon>
        <taxon>Mortierellomycotina</taxon>
        <taxon>Mortierellomycetes</taxon>
        <taxon>Mortierellales</taxon>
        <taxon>Mortierellaceae</taxon>
        <taxon>Modicella</taxon>
    </lineage>
</organism>
<keyword evidence="7" id="KW-1185">Reference proteome</keyword>
<keyword evidence="4" id="KW-0539">Nucleus</keyword>
<proteinExistence type="predicted"/>
<dbReference type="Pfam" id="PF12767">
    <property type="entry name" value="SAGA-Tad1"/>
    <property type="match status" value="1"/>
</dbReference>
<dbReference type="GO" id="GO:0000124">
    <property type="term" value="C:SAGA complex"/>
    <property type="evidence" value="ECO:0007669"/>
    <property type="project" value="UniProtKB-ARBA"/>
</dbReference>
<feature type="compositionally biased region" description="Acidic residues" evidence="5">
    <location>
        <begin position="380"/>
        <end position="398"/>
    </location>
</feature>
<dbReference type="InterPro" id="IPR024738">
    <property type="entry name" value="Hfi1/Tada1"/>
</dbReference>
<comment type="caution">
    <text evidence="6">The sequence shown here is derived from an EMBL/GenBank/DDBJ whole genome shotgun (WGS) entry which is preliminary data.</text>
</comment>
<dbReference type="Proteomes" id="UP000749646">
    <property type="component" value="Unassembled WGS sequence"/>
</dbReference>
<evidence type="ECO:0000256" key="5">
    <source>
        <dbReference type="SAM" id="MobiDB-lite"/>
    </source>
</evidence>
<feature type="compositionally biased region" description="Low complexity" evidence="5">
    <location>
        <begin position="288"/>
        <end position="307"/>
    </location>
</feature>
<protein>
    <recommendedName>
        <fullName evidence="8">Transcriptional coactivator HFI1/ADA1</fullName>
    </recommendedName>
</protein>
<sequence length="405" mass="44611">MTDKLPTFGNLACLTTTTATTTTTTTITTTAVAATTTTTTTTDKDGRQDVLLLKQQLAEALGENGPSYWQALTDFVCGKLNRQEFDFYANLYLSRKNAPLHNQFILATIHNAQKEAPPPSKGTDGWGKGRKGKDGKLLKEKDPKRRKIKNQILSLGKAERERIKALKEQYKNSGVVKQKMKEHRVLKPMTPAISQPAQIAEYNKGAHAPLCFDSKELPDFESMKDRMTAVAMENGLMGGVQEGAVELMLHSLESHIKNVISNCIIKLRTNRSLGITVPKRDLVVAAGQQQQQQQQQQHQSNSVSSSSTGMPSPFHNSLSAGVQSSSSGSYQASYSNSNHNLKRTTTITAKDLAFTIDISPNMLVENPVNVEKLMSILMEEESEEEDEDADMDAQDEMSDSLVFTI</sequence>
<dbReference type="CDD" id="cd22933">
    <property type="entry name" value="HFD_HFI1"/>
    <property type="match status" value="1"/>
</dbReference>